<protein>
    <submittedName>
        <fullName evidence="9">Uncharacterized protein LOC113796987</fullName>
    </submittedName>
</protein>
<dbReference type="PANTHER" id="PTHR12253">
    <property type="entry name" value="RH14732P"/>
    <property type="match status" value="1"/>
</dbReference>
<reference evidence="9" key="1">
    <citation type="submission" date="2025-08" db="UniProtKB">
        <authorList>
            <consortium name="RefSeq"/>
        </authorList>
    </citation>
    <scope>IDENTIFICATION</scope>
    <source>
        <strain evidence="9">Airmid</strain>
    </source>
</reference>
<evidence type="ECO:0000259" key="7">
    <source>
        <dbReference type="Pfam" id="PF05826"/>
    </source>
</evidence>
<dbReference type="KEGG" id="dpte:113796987"/>
<dbReference type="InterPro" id="IPR036444">
    <property type="entry name" value="PLipase_A2_dom_sf"/>
</dbReference>
<keyword evidence="4" id="KW-0106">Calcium</keyword>
<dbReference type="GO" id="GO:0004623">
    <property type="term" value="F:phospholipase A2 activity"/>
    <property type="evidence" value="ECO:0007669"/>
    <property type="project" value="UniProtKB-EC"/>
</dbReference>
<keyword evidence="3" id="KW-0378">Hydrolase</keyword>
<keyword evidence="6" id="KW-0443">Lipid metabolism</keyword>
<dbReference type="Proteomes" id="UP000515146">
    <property type="component" value="Unplaced"/>
</dbReference>
<dbReference type="AlphaFoldDB" id="A0A6P6YCT7"/>
<sequence length="264" mass="31274">MLDILNRIDNKTSLNRKRLKSTTTTESTEFSYITGFRSENILAIIDTYEKDYTTKNCTVFNVEKFQDQEKPEELIRNHPALYVYQLKYIDYNLLLSLIRRSCTMKSLEQQSVNEVGEKSSDFDADDEEISSNLASILKQIDNQTTWHAPKTLWCGTDLTTTTTIMNDYWNLGPARFVDICCREHEYCSIVLRPNEKRYNLFNESLFKMYLCQCEQFFYDCLKRRIRLGKNYGDVIRNVYFKRSNLKCLQPIDCNAGWIFDNEWQ</sequence>
<evidence type="ECO:0000313" key="9">
    <source>
        <dbReference type="RefSeq" id="XP_027203095.1"/>
    </source>
</evidence>
<dbReference type="SUPFAM" id="SSF48619">
    <property type="entry name" value="Phospholipase A2, PLA2"/>
    <property type="match status" value="1"/>
</dbReference>
<comment type="cofactor">
    <cofactor evidence="2">
        <name>Ca(2+)</name>
        <dbReference type="ChEBI" id="CHEBI:29108"/>
    </cofactor>
</comment>
<evidence type="ECO:0000256" key="2">
    <source>
        <dbReference type="ARBA" id="ARBA00001913"/>
    </source>
</evidence>
<dbReference type="Gene3D" id="1.20.90.10">
    <property type="entry name" value="Phospholipase A2 domain"/>
    <property type="match status" value="1"/>
</dbReference>
<dbReference type="InterPro" id="IPR016090">
    <property type="entry name" value="PLA2-like_dom"/>
</dbReference>
<feature type="domain" description="Phospholipase A2-like central" evidence="7">
    <location>
        <begin position="148"/>
        <end position="249"/>
    </location>
</feature>
<accession>A0A6P6YCT7</accession>
<dbReference type="Pfam" id="PF05826">
    <property type="entry name" value="Phospholip_A2_2"/>
    <property type="match status" value="1"/>
</dbReference>
<proteinExistence type="predicted"/>
<dbReference type="GO" id="GO:0050482">
    <property type="term" value="P:arachidonate secretion"/>
    <property type="evidence" value="ECO:0007669"/>
    <property type="project" value="InterPro"/>
</dbReference>
<keyword evidence="5" id="KW-0442">Lipid degradation</keyword>
<dbReference type="RefSeq" id="XP_027203095.1">
    <property type="nucleotide sequence ID" value="XM_027347294.1"/>
</dbReference>
<evidence type="ECO:0000256" key="6">
    <source>
        <dbReference type="ARBA" id="ARBA00023098"/>
    </source>
</evidence>
<evidence type="ECO:0000256" key="5">
    <source>
        <dbReference type="ARBA" id="ARBA00022963"/>
    </source>
</evidence>
<gene>
    <name evidence="9" type="primary">LOC113796987</name>
</gene>
<evidence type="ECO:0000256" key="3">
    <source>
        <dbReference type="ARBA" id="ARBA00022801"/>
    </source>
</evidence>
<evidence type="ECO:0000256" key="1">
    <source>
        <dbReference type="ARBA" id="ARBA00001604"/>
    </source>
</evidence>
<dbReference type="GO" id="GO:0006644">
    <property type="term" value="P:phospholipid metabolic process"/>
    <property type="evidence" value="ECO:0007669"/>
    <property type="project" value="InterPro"/>
</dbReference>
<organism evidence="8 9">
    <name type="scientific">Dermatophagoides pteronyssinus</name>
    <name type="common">European house dust mite</name>
    <dbReference type="NCBI Taxonomy" id="6956"/>
    <lineage>
        <taxon>Eukaryota</taxon>
        <taxon>Metazoa</taxon>
        <taxon>Ecdysozoa</taxon>
        <taxon>Arthropoda</taxon>
        <taxon>Chelicerata</taxon>
        <taxon>Arachnida</taxon>
        <taxon>Acari</taxon>
        <taxon>Acariformes</taxon>
        <taxon>Sarcoptiformes</taxon>
        <taxon>Astigmata</taxon>
        <taxon>Psoroptidia</taxon>
        <taxon>Analgoidea</taxon>
        <taxon>Pyroglyphidae</taxon>
        <taxon>Dermatophagoidinae</taxon>
        <taxon>Dermatophagoides</taxon>
    </lineage>
</organism>
<dbReference type="InParanoid" id="A0A6P6YCT7"/>
<comment type="catalytic activity">
    <reaction evidence="1">
        <text>a 1,2-diacyl-sn-glycero-3-phosphocholine + H2O = a 1-acyl-sn-glycero-3-phosphocholine + a fatty acid + H(+)</text>
        <dbReference type="Rhea" id="RHEA:15801"/>
        <dbReference type="ChEBI" id="CHEBI:15377"/>
        <dbReference type="ChEBI" id="CHEBI:15378"/>
        <dbReference type="ChEBI" id="CHEBI:28868"/>
        <dbReference type="ChEBI" id="CHEBI:57643"/>
        <dbReference type="ChEBI" id="CHEBI:58168"/>
        <dbReference type="EC" id="3.1.1.4"/>
    </reaction>
</comment>
<feature type="non-terminal residue" evidence="9">
    <location>
        <position position="264"/>
    </location>
</feature>
<dbReference type="OrthoDB" id="6512443at2759"/>
<evidence type="ECO:0000313" key="8">
    <source>
        <dbReference type="Proteomes" id="UP000515146"/>
    </source>
</evidence>
<keyword evidence="8" id="KW-1185">Reference proteome</keyword>
<dbReference type="GO" id="GO:0016042">
    <property type="term" value="P:lipid catabolic process"/>
    <property type="evidence" value="ECO:0007669"/>
    <property type="project" value="UniProtKB-KW"/>
</dbReference>
<evidence type="ECO:0000256" key="4">
    <source>
        <dbReference type="ARBA" id="ARBA00022837"/>
    </source>
</evidence>
<name>A0A6P6YCT7_DERPT</name>